<name>A0A061D7H5_BABBI</name>
<keyword evidence="2" id="KW-1185">Reference proteome</keyword>
<proteinExistence type="predicted"/>
<dbReference type="OrthoDB" id="365637at2759"/>
<evidence type="ECO:0000313" key="1">
    <source>
        <dbReference type="EMBL" id="CDR93680.1"/>
    </source>
</evidence>
<sequence>MAGTLCSKSAVWRLLHVVAPRKPHMANGIVRRVVAEKIGGGNPLLPLLRVTWDPAGFQQAGECPPGSSAVRHDDETVKYAAVALSHLSKSGFVTVSVHLHRLLDILTNSRDALNRCDARILLGVMEACDRINRACYPVTRRLGDAATTEIVTAVKGNARKCALYICEHVGSTCKGEMLARFAPVMCRMSIVSTDFTKHLLREIREGSSFLSCDSLIGALRYVASASGGDHRGLTGAVYALLDALSVAELTWGRKLEVLDCLVQLKVTHFYFVDVVVSALLESREKDGMSTMGMDTVSSSNLCHVIGALLQLESEHVDTVTEVFVSRYVCQQRSGFEKEGIVRDIRKCSLTDLLNLLNAIVATCPHLEGAARSWAAHIIQDRVPWLLTRASLSELEELFHVLSCVDPAIYSPTLAPSSGAVWRYGAGRANLTSVVTANVGHLGARALAKAIVCYSVAAEVTSSGEAIQEIAACIPRMCSEALAMLSRSSFITKAMAAEMEAPGSEDQKMIVCSPKAPPVAAGNMDAITADSHCRFLYDPSVTSNFKYLKRGDNRVEGRSKAASKLYRTDAAARNLSREVAALPNPDWHNVSMEGHEKNALVEVEGGAYAPTAHEPYSSSASDVLKVLREVHRSLCIYHHFGCGELINPYGGVPLKGLETVKQFLMAHSYLVPVLSARFDALDYQYTLYGVDDGSYNHRILKATRSTDSAYVDPRLMCTPDTHTVREAEYGGEQRLRLPSAKLRNARIGVANPPRSAIKLNWDHFDTSKEAGRAEHPRERRNAAVALHQEAERVSRLVDYRLHGRRDTVEYYDDSVSRRFRGGFACWQDPGDTNTAAHVSCTADGISTSRLHKQVEQTVAVLCPQHVRSEAACGPYHVDLLVEVGGEEHGNQAAPTTVR</sequence>
<dbReference type="VEuPathDB" id="PiroplasmaDB:BBBOND_0100090"/>
<gene>
    <name evidence="1" type="ORF">BBBOND_0100090</name>
</gene>
<protein>
    <submittedName>
        <fullName evidence="1">Uncharacterized protein</fullName>
    </submittedName>
</protein>
<dbReference type="RefSeq" id="XP_012765866.1">
    <property type="nucleotide sequence ID" value="XM_012910412.1"/>
</dbReference>
<dbReference type="AlphaFoldDB" id="A0A061D7H5"/>
<dbReference type="OMA" id="RINHIAN"/>
<evidence type="ECO:0000313" key="2">
    <source>
        <dbReference type="Proteomes" id="UP000033188"/>
    </source>
</evidence>
<dbReference type="EMBL" id="LK391707">
    <property type="protein sequence ID" value="CDR93680.1"/>
    <property type="molecule type" value="Genomic_DNA"/>
</dbReference>
<dbReference type="Proteomes" id="UP000033188">
    <property type="component" value="Chromosome 1"/>
</dbReference>
<dbReference type="GeneID" id="24562221"/>
<accession>A0A061D7H5</accession>
<dbReference type="KEGG" id="bbig:BBBOND_0100090"/>
<reference evidence="2" key="1">
    <citation type="journal article" date="2014" name="Nucleic Acids Res.">
        <title>The evolutionary dynamics of variant antigen genes in Babesia reveal a history of genomic innovation underlying host-parasite interaction.</title>
        <authorList>
            <person name="Jackson A.P."/>
            <person name="Otto T.D."/>
            <person name="Darby A."/>
            <person name="Ramaprasad A."/>
            <person name="Xia D."/>
            <person name="Echaide I.E."/>
            <person name="Farber M."/>
            <person name="Gahlot S."/>
            <person name="Gamble J."/>
            <person name="Gupta D."/>
            <person name="Gupta Y."/>
            <person name="Jackson L."/>
            <person name="Malandrin L."/>
            <person name="Malas T.B."/>
            <person name="Moussa E."/>
            <person name="Nair M."/>
            <person name="Reid A.J."/>
            <person name="Sanders M."/>
            <person name="Sharma J."/>
            <person name="Tracey A."/>
            <person name="Quail M.A."/>
            <person name="Weir W."/>
            <person name="Wastling J.M."/>
            <person name="Hall N."/>
            <person name="Willadsen P."/>
            <person name="Lingelbach K."/>
            <person name="Shiels B."/>
            <person name="Tait A."/>
            <person name="Berriman M."/>
            <person name="Allred D.R."/>
            <person name="Pain A."/>
        </authorList>
    </citation>
    <scope>NUCLEOTIDE SEQUENCE [LARGE SCALE GENOMIC DNA]</scope>
    <source>
        <strain evidence="2">Bond</strain>
    </source>
</reference>
<organism evidence="1 2">
    <name type="scientific">Babesia bigemina</name>
    <dbReference type="NCBI Taxonomy" id="5866"/>
    <lineage>
        <taxon>Eukaryota</taxon>
        <taxon>Sar</taxon>
        <taxon>Alveolata</taxon>
        <taxon>Apicomplexa</taxon>
        <taxon>Aconoidasida</taxon>
        <taxon>Piroplasmida</taxon>
        <taxon>Babesiidae</taxon>
        <taxon>Babesia</taxon>
    </lineage>
</organism>